<evidence type="ECO:0000313" key="3">
    <source>
        <dbReference type="EMBL" id="SMC57832.1"/>
    </source>
</evidence>
<dbReference type="GO" id="GO:0046872">
    <property type="term" value="F:metal ion binding"/>
    <property type="evidence" value="ECO:0007669"/>
    <property type="project" value="InterPro"/>
</dbReference>
<dbReference type="InterPro" id="IPR017850">
    <property type="entry name" value="Alkaline_phosphatase_core_sf"/>
</dbReference>
<dbReference type="GO" id="GO:0003824">
    <property type="term" value="F:catalytic activity"/>
    <property type="evidence" value="ECO:0007669"/>
    <property type="project" value="InterPro"/>
</dbReference>
<dbReference type="RefSeq" id="WP_084286974.1">
    <property type="nucleotide sequence ID" value="NZ_FWYB01000001.1"/>
</dbReference>
<dbReference type="AlphaFoldDB" id="A0A1W2ABH2"/>
<evidence type="ECO:0000313" key="4">
    <source>
        <dbReference type="Proteomes" id="UP000192678"/>
    </source>
</evidence>
<proteinExistence type="predicted"/>
<keyword evidence="1" id="KW-0732">Signal</keyword>
<name>A0A1W2ABH2_9SPHI</name>
<dbReference type="Proteomes" id="UP000192678">
    <property type="component" value="Unassembled WGS sequence"/>
</dbReference>
<feature type="signal peptide" evidence="1">
    <location>
        <begin position="1"/>
        <end position="20"/>
    </location>
</feature>
<dbReference type="SUPFAM" id="SSF53649">
    <property type="entry name" value="Alkaline phosphatase-like"/>
    <property type="match status" value="1"/>
</dbReference>
<feature type="chain" id="PRO_5012732309" evidence="1">
    <location>
        <begin position="21"/>
        <end position="363"/>
    </location>
</feature>
<gene>
    <name evidence="3" type="ORF">SAMN04488101_101400</name>
</gene>
<dbReference type="Pfam" id="PF01676">
    <property type="entry name" value="Metalloenzyme"/>
    <property type="match status" value="1"/>
</dbReference>
<evidence type="ECO:0000259" key="2">
    <source>
        <dbReference type="Pfam" id="PF01676"/>
    </source>
</evidence>
<sequence>MKKINFLYFLLLSLTQYSFAQTNVKAEHLIIVSIDGLRWHEVFKGAEKELLLSKKFNSQDSAERVNKYWSEDVQQRRMRLMPFVWNTVAKEGQIYGNRELGNKVNVKNPYWISYPGRSENLTGYADPKVKSNGHPNNENKNILEFLDQQKKYKGKIVSFASWNAVGRIINRERNGLLVNIPGENILGNQLSESEKLANEIQHYEPKIWGNGERLDATTYALAKSYISARHPKVVYLDLADTDEYGHEDKYDFYLDATKNIDAMIGSLWNYLQNDPFYKGKTALVVMTDHGRGEGNQWTSHGASIPHANDTWMIAIGPGIKPLGEMKNSGQIYQDQFAKTMVKLLGFDFISVNPIGEAIESVLK</sequence>
<dbReference type="Gene3D" id="3.40.720.10">
    <property type="entry name" value="Alkaline Phosphatase, subunit A"/>
    <property type="match status" value="1"/>
</dbReference>
<organism evidence="3 4">
    <name type="scientific">Pedobacter nyackensis</name>
    <dbReference type="NCBI Taxonomy" id="475255"/>
    <lineage>
        <taxon>Bacteria</taxon>
        <taxon>Pseudomonadati</taxon>
        <taxon>Bacteroidota</taxon>
        <taxon>Sphingobacteriia</taxon>
        <taxon>Sphingobacteriales</taxon>
        <taxon>Sphingobacteriaceae</taxon>
        <taxon>Pedobacter</taxon>
    </lineage>
</organism>
<reference evidence="3 4" key="1">
    <citation type="submission" date="2017-04" db="EMBL/GenBank/DDBJ databases">
        <authorList>
            <person name="Afonso C.L."/>
            <person name="Miller P.J."/>
            <person name="Scott M.A."/>
            <person name="Spackman E."/>
            <person name="Goraichik I."/>
            <person name="Dimitrov K.M."/>
            <person name="Suarez D.L."/>
            <person name="Swayne D.E."/>
        </authorList>
    </citation>
    <scope>NUCLEOTIDE SEQUENCE [LARGE SCALE GENOMIC DNA]</scope>
    <source>
        <strain evidence="3 4">DSM 19625</strain>
    </source>
</reference>
<keyword evidence="4" id="KW-1185">Reference proteome</keyword>
<feature type="domain" description="Metalloenzyme" evidence="2">
    <location>
        <begin position="227"/>
        <end position="301"/>
    </location>
</feature>
<evidence type="ECO:0000256" key="1">
    <source>
        <dbReference type="SAM" id="SignalP"/>
    </source>
</evidence>
<accession>A0A1W2ABH2</accession>
<protein>
    <submittedName>
        <fullName evidence="3">Phosphoglycerate mutase</fullName>
    </submittedName>
</protein>
<dbReference type="OrthoDB" id="9791578at2"/>
<dbReference type="InterPro" id="IPR006124">
    <property type="entry name" value="Metalloenzyme"/>
</dbReference>
<dbReference type="EMBL" id="FWYB01000001">
    <property type="protein sequence ID" value="SMC57832.1"/>
    <property type="molecule type" value="Genomic_DNA"/>
</dbReference>
<dbReference type="STRING" id="475255.SAMN04488101_101400"/>